<name>X1M2A5_9ZZZZ</name>
<comment type="caution">
    <text evidence="1">The sequence shown here is derived from an EMBL/GenBank/DDBJ whole genome shotgun (WGS) entry which is preliminary data.</text>
</comment>
<organism evidence="1">
    <name type="scientific">marine sediment metagenome</name>
    <dbReference type="NCBI Taxonomy" id="412755"/>
    <lineage>
        <taxon>unclassified sequences</taxon>
        <taxon>metagenomes</taxon>
        <taxon>ecological metagenomes</taxon>
    </lineage>
</organism>
<evidence type="ECO:0000313" key="1">
    <source>
        <dbReference type="EMBL" id="GAI08810.1"/>
    </source>
</evidence>
<gene>
    <name evidence="1" type="ORF">S06H3_10554</name>
</gene>
<protein>
    <submittedName>
        <fullName evidence="1">Uncharacterized protein</fullName>
    </submittedName>
</protein>
<sequence>MRALEDVVIGWQEKSLFQKPFCFSLIDPEKFKLSGGLHLLKIIAGEFYLTFILKIFILKVRIPLEIEDVFHPLKAHSYSLQTIGQLN</sequence>
<proteinExistence type="predicted"/>
<reference evidence="1" key="1">
    <citation type="journal article" date="2014" name="Front. Microbiol.">
        <title>High frequency of phylogenetically diverse reductive dehalogenase-homologous genes in deep subseafloor sedimentary metagenomes.</title>
        <authorList>
            <person name="Kawai M."/>
            <person name="Futagami T."/>
            <person name="Toyoda A."/>
            <person name="Takaki Y."/>
            <person name="Nishi S."/>
            <person name="Hori S."/>
            <person name="Arai W."/>
            <person name="Tsubouchi T."/>
            <person name="Morono Y."/>
            <person name="Uchiyama I."/>
            <person name="Ito T."/>
            <person name="Fujiyama A."/>
            <person name="Inagaki F."/>
            <person name="Takami H."/>
        </authorList>
    </citation>
    <scope>NUCLEOTIDE SEQUENCE</scope>
    <source>
        <strain evidence="1">Expedition CK06-06</strain>
    </source>
</reference>
<accession>X1M2A5</accession>
<dbReference type="EMBL" id="BARV01004910">
    <property type="protein sequence ID" value="GAI08810.1"/>
    <property type="molecule type" value="Genomic_DNA"/>
</dbReference>
<dbReference type="AlphaFoldDB" id="X1M2A5"/>